<protein>
    <recommendedName>
        <fullName evidence="1">Gcp-like domain-containing protein</fullName>
    </recommendedName>
</protein>
<sequence length="210" mass="23812">MNILAIDTSTDWCGIALVQNGECRYKIEEQIPRKHAEKLPRFYELLKDQTNLDEINLNALAVSIGPGSFTGLRVGLGFTKGLAFAKELPIIPVPTLQIIAANSGLIKDKFTVMMYSHRDIIYYQRFTFSNNQYKPINEEKVGSWNSIEHTESTTHYGCEKLMENETYSSAHPSAEMAGLLAEKNFNEWVLENPYTLEPNYISPFELGPIK</sequence>
<reference evidence="2" key="1">
    <citation type="submission" date="2018-05" db="EMBL/GenBank/DDBJ databases">
        <authorList>
            <person name="Lanie J.A."/>
            <person name="Ng W.-L."/>
            <person name="Kazmierczak K.M."/>
            <person name="Andrzejewski T.M."/>
            <person name="Davidsen T.M."/>
            <person name="Wayne K.J."/>
            <person name="Tettelin H."/>
            <person name="Glass J.I."/>
            <person name="Rusch D."/>
            <person name="Podicherti R."/>
            <person name="Tsui H.-C.T."/>
            <person name="Winkler M.E."/>
        </authorList>
    </citation>
    <scope>NUCLEOTIDE SEQUENCE</scope>
</reference>
<dbReference type="SUPFAM" id="SSF53067">
    <property type="entry name" value="Actin-like ATPase domain"/>
    <property type="match status" value="1"/>
</dbReference>
<dbReference type="NCBIfam" id="TIGR03725">
    <property type="entry name" value="T6A_YeaZ"/>
    <property type="match status" value="1"/>
</dbReference>
<dbReference type="CDD" id="cd24032">
    <property type="entry name" value="ASKHA_NBD_TsaB"/>
    <property type="match status" value="1"/>
</dbReference>
<evidence type="ECO:0000259" key="1">
    <source>
        <dbReference type="Pfam" id="PF00814"/>
    </source>
</evidence>
<proteinExistence type="predicted"/>
<dbReference type="PANTHER" id="PTHR11735:SF11">
    <property type="entry name" value="TRNA THREONYLCARBAMOYLADENOSINE BIOSYNTHESIS PROTEIN TSAB"/>
    <property type="match status" value="1"/>
</dbReference>
<dbReference type="InterPro" id="IPR000905">
    <property type="entry name" value="Gcp-like_dom"/>
</dbReference>
<dbReference type="AlphaFoldDB" id="A0A381U537"/>
<dbReference type="GO" id="GO:0002949">
    <property type="term" value="P:tRNA threonylcarbamoyladenosine modification"/>
    <property type="evidence" value="ECO:0007669"/>
    <property type="project" value="InterPro"/>
</dbReference>
<dbReference type="Pfam" id="PF00814">
    <property type="entry name" value="TsaD"/>
    <property type="match status" value="1"/>
</dbReference>
<dbReference type="GO" id="GO:0005829">
    <property type="term" value="C:cytosol"/>
    <property type="evidence" value="ECO:0007669"/>
    <property type="project" value="TreeGrafter"/>
</dbReference>
<gene>
    <name evidence="2" type="ORF">METZ01_LOCUS74457</name>
</gene>
<dbReference type="EMBL" id="UINC01005481">
    <property type="protein sequence ID" value="SVA21603.1"/>
    <property type="molecule type" value="Genomic_DNA"/>
</dbReference>
<dbReference type="InterPro" id="IPR043129">
    <property type="entry name" value="ATPase_NBD"/>
</dbReference>
<feature type="domain" description="Gcp-like" evidence="1">
    <location>
        <begin position="32"/>
        <end position="165"/>
    </location>
</feature>
<organism evidence="2">
    <name type="scientific">marine metagenome</name>
    <dbReference type="NCBI Taxonomy" id="408172"/>
    <lineage>
        <taxon>unclassified sequences</taxon>
        <taxon>metagenomes</taxon>
        <taxon>ecological metagenomes</taxon>
    </lineage>
</organism>
<dbReference type="Gene3D" id="3.30.420.40">
    <property type="match status" value="1"/>
</dbReference>
<dbReference type="PANTHER" id="PTHR11735">
    <property type="entry name" value="TRNA N6-ADENOSINE THREONYLCARBAMOYLTRANSFERASE"/>
    <property type="match status" value="1"/>
</dbReference>
<accession>A0A381U537</accession>
<evidence type="ECO:0000313" key="2">
    <source>
        <dbReference type="EMBL" id="SVA21603.1"/>
    </source>
</evidence>
<name>A0A381U537_9ZZZZ</name>
<dbReference type="InterPro" id="IPR022496">
    <property type="entry name" value="T6A_TsaB"/>
</dbReference>